<dbReference type="PROSITE" id="PS00518">
    <property type="entry name" value="ZF_RING_1"/>
    <property type="match status" value="1"/>
</dbReference>
<evidence type="ECO:0000259" key="8">
    <source>
        <dbReference type="PROSITE" id="PS50089"/>
    </source>
</evidence>
<dbReference type="Gene3D" id="2.120.10.30">
    <property type="entry name" value="TolB, C-terminal domain"/>
    <property type="match status" value="1"/>
</dbReference>
<keyword evidence="1" id="KW-0479">Metal-binding</keyword>
<name>A0ABD3WF44_SINWO</name>
<evidence type="ECO:0000256" key="2">
    <source>
        <dbReference type="ARBA" id="ARBA00022737"/>
    </source>
</evidence>
<dbReference type="InterPro" id="IPR011042">
    <property type="entry name" value="6-blade_b-propeller_TolB-like"/>
</dbReference>
<evidence type="ECO:0000256" key="6">
    <source>
        <dbReference type="PROSITE-ProRule" id="PRU00504"/>
    </source>
</evidence>
<dbReference type="EMBL" id="JBJQND010000007">
    <property type="protein sequence ID" value="KAL3871327.1"/>
    <property type="molecule type" value="Genomic_DNA"/>
</dbReference>
<dbReference type="InterPro" id="IPR013083">
    <property type="entry name" value="Znf_RING/FYVE/PHD"/>
</dbReference>
<evidence type="ECO:0000256" key="4">
    <source>
        <dbReference type="ARBA" id="ARBA00022833"/>
    </source>
</evidence>
<dbReference type="PANTHER" id="PTHR24104:SF25">
    <property type="entry name" value="PROTEIN LIN-41"/>
    <property type="match status" value="1"/>
</dbReference>
<keyword evidence="3 5" id="KW-0863">Zinc-finger</keyword>
<evidence type="ECO:0000313" key="9">
    <source>
        <dbReference type="EMBL" id="KAL3871327.1"/>
    </source>
</evidence>
<organism evidence="9 10">
    <name type="scientific">Sinanodonta woodiana</name>
    <name type="common">Chinese pond mussel</name>
    <name type="synonym">Anodonta woodiana</name>
    <dbReference type="NCBI Taxonomy" id="1069815"/>
    <lineage>
        <taxon>Eukaryota</taxon>
        <taxon>Metazoa</taxon>
        <taxon>Spiralia</taxon>
        <taxon>Lophotrochozoa</taxon>
        <taxon>Mollusca</taxon>
        <taxon>Bivalvia</taxon>
        <taxon>Autobranchia</taxon>
        <taxon>Heteroconchia</taxon>
        <taxon>Palaeoheterodonta</taxon>
        <taxon>Unionida</taxon>
        <taxon>Unionoidea</taxon>
        <taxon>Unionidae</taxon>
        <taxon>Unioninae</taxon>
        <taxon>Sinanodonta</taxon>
    </lineage>
</organism>
<evidence type="ECO:0000256" key="1">
    <source>
        <dbReference type="ARBA" id="ARBA00022723"/>
    </source>
</evidence>
<keyword evidence="10" id="KW-1185">Reference proteome</keyword>
<accession>A0ABD3WF44</accession>
<keyword evidence="4" id="KW-0862">Zinc</keyword>
<feature type="domain" description="RING-type" evidence="8">
    <location>
        <begin position="20"/>
        <end position="67"/>
    </location>
</feature>
<dbReference type="InterPro" id="IPR001258">
    <property type="entry name" value="NHL_repeat"/>
</dbReference>
<dbReference type="PROSITE" id="PS51125">
    <property type="entry name" value="NHL"/>
    <property type="match status" value="1"/>
</dbReference>
<feature type="compositionally biased region" description="Low complexity" evidence="7">
    <location>
        <begin position="248"/>
        <end position="260"/>
    </location>
</feature>
<feature type="compositionally biased region" description="Basic and acidic residues" evidence="7">
    <location>
        <begin position="269"/>
        <end position="278"/>
    </location>
</feature>
<comment type="caution">
    <text evidence="9">The sequence shown here is derived from an EMBL/GenBank/DDBJ whole genome shotgun (WGS) entry which is preliminary data.</text>
</comment>
<dbReference type="SUPFAM" id="SSF57850">
    <property type="entry name" value="RING/U-box"/>
    <property type="match status" value="1"/>
</dbReference>
<dbReference type="PANTHER" id="PTHR24104">
    <property type="entry name" value="E3 UBIQUITIN-PROTEIN LIGASE NHLRC1-RELATED"/>
    <property type="match status" value="1"/>
</dbReference>
<reference evidence="9 10" key="1">
    <citation type="submission" date="2024-11" db="EMBL/GenBank/DDBJ databases">
        <title>Chromosome-level genome assembly of the freshwater bivalve Anodonta woodiana.</title>
        <authorList>
            <person name="Chen X."/>
        </authorList>
    </citation>
    <scope>NUCLEOTIDE SEQUENCE [LARGE SCALE GENOMIC DNA]</scope>
    <source>
        <strain evidence="9">MN2024</strain>
        <tissue evidence="9">Gills</tissue>
    </source>
</reference>
<evidence type="ECO:0000256" key="7">
    <source>
        <dbReference type="SAM" id="MobiDB-lite"/>
    </source>
</evidence>
<dbReference type="Gene3D" id="3.30.40.10">
    <property type="entry name" value="Zinc/RING finger domain, C3HC4 (zinc finger)"/>
    <property type="match status" value="1"/>
</dbReference>
<sequence length="661" mass="73685">MAEGRRENEREDCLRELVKCPICLNLCKDPKFLTCQHILCAGCLNGILNNIRSTNRYQTSFSCPVCRKDNDIRADANAYPSLRLAANLIEELNRFPETSDNADDILTICHEMTDQVKIHESLIVCDTETIQACLAVEDLTEDERYELIQLHEENGSSSDSCRSLLSAISSLRQEVQGPSNNENDTLEPSNRSVVTHHHKQKIQEYRNKIKDLVKRQKESRHRMEMIVSNSEMPFNDNVDNTREPVQLSSSATSTNNRSRSPQVVSQPNRAREAAEHEHTVQSLEAHFVNLSIGARPFHPSLIQMQTTSSLFEANQRNQQPDFPPVGGQSSQSQRVEQVQDSANVVNIYPELMNRIGDQISSNNRNRGPLSTNEESRSHEPIHNRESAISLVEKQPTYSGCFTVKISSDKECCDIVGIAVLQDATIVVADKGNTNLKVFDGHHILISTLTFKTFAGDITKIGENQLAMTLPVCFQIVKLSLASGRLEINATINLNSQCWGITSNGQTLYVTCGSSTDAHVQILGCNGSVCRKIHLKDHCMDVPYYIAVSRDGNHIYISDPGKENSKVICISLDREVKLKFTYKDPALKSASGVTLDGHNNALVCAANSNNIHLVSNDGSKVRYFIDGGSLCGRPRAICFNDDCSKVYVSFTNSEEIRYFNIS</sequence>
<dbReference type="InterPro" id="IPR027370">
    <property type="entry name" value="Znf-RING_euk"/>
</dbReference>
<gene>
    <name evidence="9" type="ORF">ACJMK2_039334</name>
</gene>
<dbReference type="GO" id="GO:0008270">
    <property type="term" value="F:zinc ion binding"/>
    <property type="evidence" value="ECO:0007669"/>
    <property type="project" value="UniProtKB-KW"/>
</dbReference>
<dbReference type="InterPro" id="IPR001841">
    <property type="entry name" value="Znf_RING"/>
</dbReference>
<evidence type="ECO:0000256" key="3">
    <source>
        <dbReference type="ARBA" id="ARBA00022771"/>
    </source>
</evidence>
<dbReference type="InterPro" id="IPR017907">
    <property type="entry name" value="Znf_RING_CS"/>
</dbReference>
<feature type="region of interest" description="Disordered" evidence="7">
    <location>
        <begin position="356"/>
        <end position="382"/>
    </location>
</feature>
<dbReference type="Proteomes" id="UP001634394">
    <property type="component" value="Unassembled WGS sequence"/>
</dbReference>
<feature type="compositionally biased region" description="Basic and acidic residues" evidence="7">
    <location>
        <begin position="373"/>
        <end position="382"/>
    </location>
</feature>
<feature type="compositionally biased region" description="Polar residues" evidence="7">
    <location>
        <begin position="358"/>
        <end position="372"/>
    </location>
</feature>
<dbReference type="AlphaFoldDB" id="A0ABD3WF44"/>
<keyword evidence="2" id="KW-0677">Repeat</keyword>
<dbReference type="SMART" id="SM00184">
    <property type="entry name" value="RING"/>
    <property type="match status" value="1"/>
</dbReference>
<feature type="compositionally biased region" description="Polar residues" evidence="7">
    <location>
        <begin position="174"/>
        <end position="193"/>
    </location>
</feature>
<evidence type="ECO:0000256" key="5">
    <source>
        <dbReference type="PROSITE-ProRule" id="PRU00175"/>
    </source>
</evidence>
<evidence type="ECO:0000313" key="10">
    <source>
        <dbReference type="Proteomes" id="UP001634394"/>
    </source>
</evidence>
<dbReference type="Pfam" id="PF13445">
    <property type="entry name" value="zf-RING_UBOX"/>
    <property type="match status" value="1"/>
</dbReference>
<protein>
    <recommendedName>
        <fullName evidence="8">RING-type domain-containing protein</fullName>
    </recommendedName>
</protein>
<feature type="region of interest" description="Disordered" evidence="7">
    <location>
        <begin position="230"/>
        <end position="278"/>
    </location>
</feature>
<feature type="repeat" description="NHL" evidence="6">
    <location>
        <begin position="398"/>
        <end position="441"/>
    </location>
</feature>
<feature type="region of interest" description="Disordered" evidence="7">
    <location>
        <begin position="174"/>
        <end position="201"/>
    </location>
</feature>
<proteinExistence type="predicted"/>
<dbReference type="SUPFAM" id="SSF101898">
    <property type="entry name" value="NHL repeat"/>
    <property type="match status" value="1"/>
</dbReference>
<dbReference type="PROSITE" id="PS50089">
    <property type="entry name" value="ZF_RING_2"/>
    <property type="match status" value="1"/>
</dbReference>
<dbReference type="InterPro" id="IPR050952">
    <property type="entry name" value="TRIM-NHL_E3_ligases"/>
</dbReference>